<evidence type="ECO:0000313" key="1">
    <source>
        <dbReference type="EMBL" id="RZG66366.1"/>
    </source>
</evidence>
<evidence type="ECO:0000313" key="2">
    <source>
        <dbReference type="Proteomes" id="UP000293483"/>
    </source>
</evidence>
<dbReference type="AlphaFoldDB" id="A0A4V2DPD9"/>
<organism evidence="1 2">
    <name type="scientific">Acinetobacter bouvetii</name>
    <dbReference type="NCBI Taxonomy" id="202951"/>
    <lineage>
        <taxon>Bacteria</taxon>
        <taxon>Pseudomonadati</taxon>
        <taxon>Pseudomonadota</taxon>
        <taxon>Gammaproteobacteria</taxon>
        <taxon>Moraxellales</taxon>
        <taxon>Moraxellaceae</taxon>
        <taxon>Acinetobacter</taxon>
    </lineage>
</organism>
<dbReference type="RefSeq" id="WP_130146280.1">
    <property type="nucleotide sequence ID" value="NZ_SGSU01000011.1"/>
</dbReference>
<comment type="caution">
    <text evidence="1">The sequence shown here is derived from an EMBL/GenBank/DDBJ whole genome shotgun (WGS) entry which is preliminary data.</text>
</comment>
<sequence>MTSLVKANTNYTVEFHSFHWDNFSPEILKAHSSVMQHLDIPIQYTQKNIPHGQWLDDIMRQATSDVIVIIEPDLFPLNRQVVDDTIQYVLKNDTFLGCAQVSNHIGTASHIFASPAFFAITRTCYEKLGSPSFMPNKQGDVAEALAFAAEAKGIRYRTLFPSRYEKAPSEGCWPLASYGYYGIGTVFEDKVYHLFQSRTAENIELFIKRCHELIQDQLDLSGFKNSINLEIPEHVYQPKKKRKWYSRFF</sequence>
<proteinExistence type="predicted"/>
<name>A0A4V2DPD9_9GAMM</name>
<accession>A0A4V2DPD9</accession>
<dbReference type="Proteomes" id="UP000293483">
    <property type="component" value="Unassembled WGS sequence"/>
</dbReference>
<dbReference type="EMBL" id="SGSU01000011">
    <property type="protein sequence ID" value="RZG66366.1"/>
    <property type="molecule type" value="Genomic_DNA"/>
</dbReference>
<protein>
    <submittedName>
        <fullName evidence="1">Uncharacterized protein</fullName>
    </submittedName>
</protein>
<reference evidence="1 2" key="1">
    <citation type="submission" date="2019-02" db="EMBL/GenBank/DDBJ databases">
        <title>The Batch Genome Submission of Acinetobacter spp. strains.</title>
        <authorList>
            <person name="Qin J."/>
            <person name="Hu Y."/>
            <person name="Ye H."/>
            <person name="Wei L."/>
            <person name="Feng Y."/>
            <person name="Zong Z."/>
        </authorList>
    </citation>
    <scope>NUCLEOTIDE SEQUENCE [LARGE SCALE GENOMIC DNA]</scope>
    <source>
        <strain evidence="1 2">WCHABo060081</strain>
    </source>
</reference>
<gene>
    <name evidence="1" type="ORF">EXE25_10930</name>
</gene>